<comment type="similarity">
    <text evidence="1">Belongs to the ABC transporter superfamily.</text>
</comment>
<evidence type="ECO:0000256" key="1">
    <source>
        <dbReference type="ARBA" id="ARBA00005417"/>
    </source>
</evidence>
<protein>
    <submittedName>
        <fullName evidence="7">ABC transporter ATP-binding protein</fullName>
    </submittedName>
</protein>
<keyword evidence="2" id="KW-0813">Transport</keyword>
<dbReference type="InterPro" id="IPR017871">
    <property type="entry name" value="ABC_transporter-like_CS"/>
</dbReference>
<dbReference type="Proteomes" id="UP000826254">
    <property type="component" value="Chromosome"/>
</dbReference>
<keyword evidence="3" id="KW-0547">Nucleotide-binding</keyword>
<dbReference type="PANTHER" id="PTHR43820">
    <property type="entry name" value="HIGH-AFFINITY BRANCHED-CHAIN AMINO ACID TRANSPORT ATP-BINDING PROTEIN LIVF"/>
    <property type="match status" value="1"/>
</dbReference>
<evidence type="ECO:0000256" key="2">
    <source>
        <dbReference type="ARBA" id="ARBA00022448"/>
    </source>
</evidence>
<dbReference type="GO" id="GO:0005524">
    <property type="term" value="F:ATP binding"/>
    <property type="evidence" value="ECO:0007669"/>
    <property type="project" value="UniProtKB-KW"/>
</dbReference>
<dbReference type="SMART" id="SM00382">
    <property type="entry name" value="AAA"/>
    <property type="match status" value="1"/>
</dbReference>
<dbReference type="Gene3D" id="3.40.50.300">
    <property type="entry name" value="P-loop containing nucleotide triphosphate hydrolases"/>
    <property type="match status" value="1"/>
</dbReference>
<dbReference type="PROSITE" id="PS50893">
    <property type="entry name" value="ABC_TRANSPORTER_2"/>
    <property type="match status" value="1"/>
</dbReference>
<evidence type="ECO:0000313" key="8">
    <source>
        <dbReference type="Proteomes" id="UP000826254"/>
    </source>
</evidence>
<organism evidence="7 8">
    <name type="scientific">Halobaculum magnesiiphilum</name>
    <dbReference type="NCBI Taxonomy" id="1017351"/>
    <lineage>
        <taxon>Archaea</taxon>
        <taxon>Methanobacteriati</taxon>
        <taxon>Methanobacteriota</taxon>
        <taxon>Stenosarchaea group</taxon>
        <taxon>Halobacteria</taxon>
        <taxon>Halobacteriales</taxon>
        <taxon>Haloferacaceae</taxon>
        <taxon>Halobaculum</taxon>
    </lineage>
</organism>
<dbReference type="GO" id="GO:0016887">
    <property type="term" value="F:ATP hydrolysis activity"/>
    <property type="evidence" value="ECO:0007669"/>
    <property type="project" value="InterPro"/>
</dbReference>
<evidence type="ECO:0000256" key="4">
    <source>
        <dbReference type="ARBA" id="ARBA00022840"/>
    </source>
</evidence>
<dbReference type="RefSeq" id="WP_222608133.1">
    <property type="nucleotide sequence ID" value="NZ_CP081958.1"/>
</dbReference>
<dbReference type="InterPro" id="IPR003593">
    <property type="entry name" value="AAA+_ATPase"/>
</dbReference>
<dbReference type="PANTHER" id="PTHR43820:SF4">
    <property type="entry name" value="HIGH-AFFINITY BRANCHED-CHAIN AMINO ACID TRANSPORT ATP-BINDING PROTEIN LIVF"/>
    <property type="match status" value="1"/>
</dbReference>
<keyword evidence="8" id="KW-1185">Reference proteome</keyword>
<accession>A0A8T8WF18</accession>
<dbReference type="InterPro" id="IPR027417">
    <property type="entry name" value="P-loop_NTPase"/>
</dbReference>
<dbReference type="GO" id="GO:0015658">
    <property type="term" value="F:branched-chain amino acid transmembrane transporter activity"/>
    <property type="evidence" value="ECO:0007669"/>
    <property type="project" value="TreeGrafter"/>
</dbReference>
<dbReference type="PROSITE" id="PS00211">
    <property type="entry name" value="ABC_TRANSPORTER_1"/>
    <property type="match status" value="1"/>
</dbReference>
<reference evidence="7 8" key="1">
    <citation type="journal article" date="2021" name="Int. J. Syst. Evol. Microbiol.">
        <title>Halobaculum halophilum sp. nov. and Halobaculum salinum sp. nov., isolated from salt lake and saline soil.</title>
        <authorList>
            <person name="Cui H.L."/>
            <person name="Shi X.W."/>
            <person name="Yin X.M."/>
            <person name="Yang X.Y."/>
            <person name="Hou J."/>
            <person name="Zhu L."/>
        </authorList>
    </citation>
    <scope>NUCLEOTIDE SEQUENCE [LARGE SCALE GENOMIC DNA]</scope>
    <source>
        <strain evidence="7 8">NBRC 109044</strain>
    </source>
</reference>
<evidence type="ECO:0000259" key="6">
    <source>
        <dbReference type="PROSITE" id="PS50893"/>
    </source>
</evidence>
<dbReference type="GeneID" id="67177292"/>
<evidence type="ECO:0000256" key="3">
    <source>
        <dbReference type="ARBA" id="ARBA00022741"/>
    </source>
</evidence>
<dbReference type="InterPro" id="IPR052156">
    <property type="entry name" value="BCAA_Transport_ATP-bd_LivF"/>
</dbReference>
<name>A0A8T8WF18_9EURY</name>
<dbReference type="Pfam" id="PF00005">
    <property type="entry name" value="ABC_tran"/>
    <property type="match status" value="1"/>
</dbReference>
<dbReference type="EMBL" id="CP081958">
    <property type="protein sequence ID" value="QZP38333.1"/>
    <property type="molecule type" value="Genomic_DNA"/>
</dbReference>
<proteinExistence type="inferred from homology"/>
<dbReference type="GO" id="GO:0015807">
    <property type="term" value="P:L-amino acid transport"/>
    <property type="evidence" value="ECO:0007669"/>
    <property type="project" value="TreeGrafter"/>
</dbReference>
<keyword evidence="4 7" id="KW-0067">ATP-binding</keyword>
<keyword evidence="5" id="KW-0029">Amino-acid transport</keyword>
<dbReference type="SUPFAM" id="SSF52540">
    <property type="entry name" value="P-loop containing nucleoside triphosphate hydrolases"/>
    <property type="match status" value="1"/>
</dbReference>
<dbReference type="InterPro" id="IPR003439">
    <property type="entry name" value="ABC_transporter-like_ATP-bd"/>
</dbReference>
<gene>
    <name evidence="7" type="ORF">K6T50_04080</name>
</gene>
<evidence type="ECO:0000313" key="7">
    <source>
        <dbReference type="EMBL" id="QZP38333.1"/>
    </source>
</evidence>
<feature type="domain" description="ABC transporter" evidence="6">
    <location>
        <begin position="10"/>
        <end position="245"/>
    </location>
</feature>
<dbReference type="KEGG" id="hmp:K6T50_04080"/>
<dbReference type="AlphaFoldDB" id="A0A8T8WF18"/>
<evidence type="ECO:0000256" key="5">
    <source>
        <dbReference type="ARBA" id="ARBA00022970"/>
    </source>
</evidence>
<sequence length="248" mass="26677">MSDDDAEPLLSVEGLEAAVEGFPVTEGVSLEVDRGEAIGLVGRNGAGKTTTFRGIMGLTEVLSGSVRFRGEELTEIRPELVPKRGIGYQPEDRKLFSGMSVDENFRLPIWSAGDARGIDDEDAVVEEVYDLLDELDDRRDAKVENLSGGQAKMVAIGRALALRPDLLILDEPLEGLAPVVVEKLKGYIRDINDRGIAVLIAESNATHVPEIVDELAVIERGEIVASGEPGAIVGDEELTKLMQGSGRE</sequence>
<dbReference type="CDD" id="cd03224">
    <property type="entry name" value="ABC_TM1139_LivF_branched"/>
    <property type="match status" value="1"/>
</dbReference>